<name>A0AAD9USK5_ACRCE</name>
<dbReference type="EMBL" id="JARQWQ010000154">
    <property type="protein sequence ID" value="KAK2548162.1"/>
    <property type="molecule type" value="Genomic_DNA"/>
</dbReference>
<keyword evidence="2" id="KW-1185">Reference proteome</keyword>
<gene>
    <name evidence="1" type="ORF">P5673_031689</name>
</gene>
<evidence type="ECO:0000313" key="2">
    <source>
        <dbReference type="Proteomes" id="UP001249851"/>
    </source>
</evidence>
<sequence>MFPIKHCFEKYYEKDTIRSQCSEKRYDGIMLPPVNASSLVLIRCGKLNPRKAAGQDGICNWFLGEYADILAKPITPILNASFKEQRPPTSWKHADAVLLPKQKPIEDLREHLRRISLTKLGPWLLLWMINDLKVAALTCSWKNTVGDIQTAVSAVEAWSQANRMELNADTCTCKEMIIDFKKNAHNFSPLVINGKELPVSNCVKILGVSICANLKWNEHKRFYFIILLKRANVPYVDILNFYCTAISGPVLQYSAPLFHHALPQYVSEDIERVQKRVLSIVNLYMSYSDCLAKFGLITLHAIDVLLYVTSFVTQLSHVQGTSSRYCYLKYNLRCPRTFATPRCNTNRFIPSMCIRSLR</sequence>
<reference evidence="1" key="2">
    <citation type="journal article" date="2023" name="Science">
        <title>Genomic signatures of disease resistance in endangered staghorn corals.</title>
        <authorList>
            <person name="Vollmer S.V."/>
            <person name="Selwyn J.D."/>
            <person name="Despard B.A."/>
            <person name="Roesel C.L."/>
        </authorList>
    </citation>
    <scope>NUCLEOTIDE SEQUENCE</scope>
    <source>
        <strain evidence="1">K2</strain>
    </source>
</reference>
<organism evidence="1 2">
    <name type="scientific">Acropora cervicornis</name>
    <name type="common">Staghorn coral</name>
    <dbReference type="NCBI Taxonomy" id="6130"/>
    <lineage>
        <taxon>Eukaryota</taxon>
        <taxon>Metazoa</taxon>
        <taxon>Cnidaria</taxon>
        <taxon>Anthozoa</taxon>
        <taxon>Hexacorallia</taxon>
        <taxon>Scleractinia</taxon>
        <taxon>Astrocoeniina</taxon>
        <taxon>Acroporidae</taxon>
        <taxon>Acropora</taxon>
    </lineage>
</organism>
<dbReference type="PANTHER" id="PTHR47510:SF3">
    <property type="entry name" value="ENDO_EXONUCLEASE_PHOSPHATASE DOMAIN-CONTAINING PROTEIN"/>
    <property type="match status" value="1"/>
</dbReference>
<reference evidence="1" key="1">
    <citation type="journal article" date="2023" name="G3 (Bethesda)">
        <title>Whole genome assembly and annotation of the endangered Caribbean coral Acropora cervicornis.</title>
        <authorList>
            <person name="Selwyn J.D."/>
            <person name="Vollmer S.V."/>
        </authorList>
    </citation>
    <scope>NUCLEOTIDE SEQUENCE</scope>
    <source>
        <strain evidence="1">K2</strain>
    </source>
</reference>
<accession>A0AAD9USK5</accession>
<evidence type="ECO:0000313" key="1">
    <source>
        <dbReference type="EMBL" id="KAK2548162.1"/>
    </source>
</evidence>
<comment type="caution">
    <text evidence="1">The sequence shown here is derived from an EMBL/GenBank/DDBJ whole genome shotgun (WGS) entry which is preliminary data.</text>
</comment>
<dbReference type="Proteomes" id="UP001249851">
    <property type="component" value="Unassembled WGS sequence"/>
</dbReference>
<protein>
    <submittedName>
        <fullName evidence="1">Uncharacterized protein</fullName>
    </submittedName>
</protein>
<proteinExistence type="predicted"/>
<dbReference type="PANTHER" id="PTHR47510">
    <property type="entry name" value="REVERSE TRANSCRIPTASE DOMAIN-CONTAINING PROTEIN"/>
    <property type="match status" value="1"/>
</dbReference>
<dbReference type="AlphaFoldDB" id="A0AAD9USK5"/>